<evidence type="ECO:0000259" key="4">
    <source>
        <dbReference type="PROSITE" id="PS51135"/>
    </source>
</evidence>
<dbReference type="SUPFAM" id="SSF81783">
    <property type="entry name" value="C-terminal domain of DFF45/ICAD (DFF-C domain)"/>
    <property type="match status" value="1"/>
</dbReference>
<accession>A0A6P8HKP8</accession>
<keyword evidence="5" id="KW-1185">Reference proteome</keyword>
<protein>
    <submittedName>
        <fullName evidence="6">Uncharacterized protein LOC116292332</fullName>
    </submittedName>
</protein>
<dbReference type="GO" id="GO:0006915">
    <property type="term" value="P:apoptotic process"/>
    <property type="evidence" value="ECO:0007669"/>
    <property type="project" value="UniProtKB-UniRule"/>
</dbReference>
<dbReference type="PANTHER" id="PTHR12306">
    <property type="entry name" value="CELL DEATH ACTIVATOR CIDE"/>
    <property type="match status" value="1"/>
</dbReference>
<feature type="region of interest" description="Disordered" evidence="3">
    <location>
        <begin position="196"/>
        <end position="215"/>
    </location>
</feature>
<reference evidence="6" key="1">
    <citation type="submission" date="2025-08" db="UniProtKB">
        <authorList>
            <consortium name="RefSeq"/>
        </authorList>
    </citation>
    <scope>IDENTIFICATION</scope>
    <source>
        <tissue evidence="6">Tentacle</tissue>
    </source>
</reference>
<dbReference type="InterPro" id="IPR003508">
    <property type="entry name" value="CIDE-N_dom"/>
</dbReference>
<dbReference type="Gene3D" id="1.10.1490.10">
    <property type="entry name" value="C-terminal domain of DFF45/ICAD (DFF-C domain)"/>
    <property type="match status" value="1"/>
</dbReference>
<evidence type="ECO:0000256" key="2">
    <source>
        <dbReference type="PROSITE-ProRule" id="PRU00447"/>
    </source>
</evidence>
<dbReference type="PROSITE" id="PS51135">
    <property type="entry name" value="CIDE_N"/>
    <property type="match status" value="1"/>
</dbReference>
<evidence type="ECO:0000256" key="1">
    <source>
        <dbReference type="ARBA" id="ARBA00022703"/>
    </source>
</evidence>
<feature type="domain" description="CIDE-N" evidence="4">
    <location>
        <begin position="5"/>
        <end position="82"/>
    </location>
</feature>
<dbReference type="InParanoid" id="A0A6P8HKP8"/>
<evidence type="ECO:0000313" key="5">
    <source>
        <dbReference type="Proteomes" id="UP000515163"/>
    </source>
</evidence>
<dbReference type="Pfam" id="PF02017">
    <property type="entry name" value="CIDE-N"/>
    <property type="match status" value="1"/>
</dbReference>
<dbReference type="InterPro" id="IPR015121">
    <property type="entry name" value="DNA_fragmentation_mid_dom"/>
</dbReference>
<dbReference type="GO" id="GO:0042981">
    <property type="term" value="P:regulation of apoptotic process"/>
    <property type="evidence" value="ECO:0007669"/>
    <property type="project" value="TreeGrafter"/>
</dbReference>
<dbReference type="InterPro" id="IPR027296">
    <property type="entry name" value="DFF-C"/>
</dbReference>
<organism evidence="5 6">
    <name type="scientific">Actinia tenebrosa</name>
    <name type="common">Australian red waratah sea anemone</name>
    <dbReference type="NCBI Taxonomy" id="6105"/>
    <lineage>
        <taxon>Eukaryota</taxon>
        <taxon>Metazoa</taxon>
        <taxon>Cnidaria</taxon>
        <taxon>Anthozoa</taxon>
        <taxon>Hexacorallia</taxon>
        <taxon>Actiniaria</taxon>
        <taxon>Actiniidae</taxon>
        <taxon>Actinia</taxon>
    </lineage>
</organism>
<evidence type="ECO:0000256" key="3">
    <source>
        <dbReference type="SAM" id="MobiDB-lite"/>
    </source>
</evidence>
<dbReference type="SUPFAM" id="SSF54277">
    <property type="entry name" value="CAD &amp; PB1 domains"/>
    <property type="match status" value="1"/>
</dbReference>
<name>A0A6P8HKP8_ACTTE</name>
<dbReference type="GeneID" id="116292332"/>
<keyword evidence="1 2" id="KW-0053">Apoptosis</keyword>
<dbReference type="AlphaFoldDB" id="A0A6P8HKP8"/>
<dbReference type="KEGG" id="aten:116292332"/>
<dbReference type="Pfam" id="PF09033">
    <property type="entry name" value="DFF-C"/>
    <property type="match status" value="1"/>
</dbReference>
<dbReference type="OrthoDB" id="9387550at2759"/>
<dbReference type="RefSeq" id="XP_031555478.1">
    <property type="nucleotide sequence ID" value="XM_031699618.1"/>
</dbReference>
<evidence type="ECO:0000313" key="6">
    <source>
        <dbReference type="RefSeq" id="XP_031555478.1"/>
    </source>
</evidence>
<sequence length="215" mass="24244">MNTSKRRPFKVYNSQRSKRKGVVAENLGELKEKGCQSLGLTASSCRVFIDSDGTEIEDDEYFSFIEEQSVLMLVEDGEDWSSFEDALLPQAGTRTYSSFNPSLESNESLEMDHADALVPISEFLVQQIRKNAMFFVSFSDEQLQTVIDCDLAYLAMVLGAQAKEVQHYKETCQRELDKRAEMREAGELLKLYDKGVRQNAASSASEPGSKRVKTH</sequence>
<dbReference type="SMART" id="SM00266">
    <property type="entry name" value="CAD"/>
    <property type="match status" value="1"/>
</dbReference>
<dbReference type="FunCoup" id="A0A6P8HKP8">
    <property type="interactions" value="1851"/>
</dbReference>
<gene>
    <name evidence="6" type="primary">LOC116292332</name>
</gene>
<dbReference type="CDD" id="cd01615">
    <property type="entry name" value="CIDE_N"/>
    <property type="match status" value="1"/>
</dbReference>
<dbReference type="PANTHER" id="PTHR12306:SF15">
    <property type="entry name" value="DNAATION FACTOR-RELATED PROTEIN 1, ISOFORM B-RELATED"/>
    <property type="match status" value="1"/>
</dbReference>
<dbReference type="Proteomes" id="UP000515163">
    <property type="component" value="Unplaced"/>
</dbReference>
<dbReference type="Gene3D" id="3.10.20.10">
    <property type="match status" value="1"/>
</dbReference>
<proteinExistence type="predicted"/>